<feature type="compositionally biased region" description="Basic residues" evidence="1">
    <location>
        <begin position="47"/>
        <end position="56"/>
    </location>
</feature>
<feature type="compositionally biased region" description="Basic and acidic residues" evidence="1">
    <location>
        <begin position="94"/>
        <end position="111"/>
    </location>
</feature>
<feature type="compositionally biased region" description="Polar residues" evidence="1">
    <location>
        <begin position="222"/>
        <end position="233"/>
    </location>
</feature>
<feature type="compositionally biased region" description="Basic residues" evidence="1">
    <location>
        <begin position="1175"/>
        <end position="1188"/>
    </location>
</feature>
<proteinExistence type="predicted"/>
<keyword evidence="4" id="KW-1185">Reference proteome</keyword>
<organism evidence="3 4">
    <name type="scientific">Laodelphax striatellus</name>
    <name type="common">Small brown planthopper</name>
    <name type="synonym">Delphax striatella</name>
    <dbReference type="NCBI Taxonomy" id="195883"/>
    <lineage>
        <taxon>Eukaryota</taxon>
        <taxon>Metazoa</taxon>
        <taxon>Ecdysozoa</taxon>
        <taxon>Arthropoda</taxon>
        <taxon>Hexapoda</taxon>
        <taxon>Insecta</taxon>
        <taxon>Pterygota</taxon>
        <taxon>Neoptera</taxon>
        <taxon>Paraneoptera</taxon>
        <taxon>Hemiptera</taxon>
        <taxon>Auchenorrhyncha</taxon>
        <taxon>Fulgoroidea</taxon>
        <taxon>Delphacidae</taxon>
        <taxon>Criomorphinae</taxon>
        <taxon>Laodelphax</taxon>
    </lineage>
</organism>
<feature type="region of interest" description="Disordered" evidence="1">
    <location>
        <begin position="1143"/>
        <end position="1243"/>
    </location>
</feature>
<feature type="compositionally biased region" description="Low complexity" evidence="1">
    <location>
        <begin position="417"/>
        <end position="426"/>
    </location>
</feature>
<feature type="compositionally biased region" description="Polar residues" evidence="1">
    <location>
        <begin position="1212"/>
        <end position="1230"/>
    </location>
</feature>
<feature type="region of interest" description="Disordered" evidence="1">
    <location>
        <begin position="260"/>
        <end position="286"/>
    </location>
</feature>
<feature type="compositionally biased region" description="Polar residues" evidence="1">
    <location>
        <begin position="602"/>
        <end position="611"/>
    </location>
</feature>
<feature type="compositionally biased region" description="Basic and acidic residues" evidence="1">
    <location>
        <begin position="527"/>
        <end position="550"/>
    </location>
</feature>
<feature type="transmembrane region" description="Helical" evidence="2">
    <location>
        <begin position="1263"/>
        <end position="1280"/>
    </location>
</feature>
<feature type="compositionally biased region" description="Acidic residues" evidence="1">
    <location>
        <begin position="1199"/>
        <end position="1210"/>
    </location>
</feature>
<feature type="compositionally biased region" description="Basic residues" evidence="1">
    <location>
        <begin position="340"/>
        <end position="349"/>
    </location>
</feature>
<dbReference type="EMBL" id="QKKF02025899">
    <property type="protein sequence ID" value="RZF36713.1"/>
    <property type="molecule type" value="Genomic_DNA"/>
</dbReference>
<dbReference type="InParanoid" id="A0A482WT87"/>
<feature type="compositionally biased region" description="Basic and acidic residues" evidence="1">
    <location>
        <begin position="370"/>
        <end position="409"/>
    </location>
</feature>
<dbReference type="Proteomes" id="UP000291343">
    <property type="component" value="Unassembled WGS sequence"/>
</dbReference>
<protein>
    <submittedName>
        <fullName evidence="3">Uncharacterized protein</fullName>
    </submittedName>
</protein>
<reference evidence="3 4" key="1">
    <citation type="journal article" date="2017" name="Gigascience">
        <title>Genome sequence of the small brown planthopper, Laodelphax striatellus.</title>
        <authorList>
            <person name="Zhu J."/>
            <person name="Jiang F."/>
            <person name="Wang X."/>
            <person name="Yang P."/>
            <person name="Bao Y."/>
            <person name="Zhao W."/>
            <person name="Wang W."/>
            <person name="Lu H."/>
            <person name="Wang Q."/>
            <person name="Cui N."/>
            <person name="Li J."/>
            <person name="Chen X."/>
            <person name="Luo L."/>
            <person name="Yu J."/>
            <person name="Kang L."/>
            <person name="Cui F."/>
        </authorList>
    </citation>
    <scope>NUCLEOTIDE SEQUENCE [LARGE SCALE GENOMIC DNA]</scope>
    <source>
        <strain evidence="3">Lst14</strain>
    </source>
</reference>
<feature type="region of interest" description="Disordered" evidence="1">
    <location>
        <begin position="598"/>
        <end position="627"/>
    </location>
</feature>
<name>A0A482WT87_LAOST</name>
<feature type="region of interest" description="Disordered" evidence="1">
    <location>
        <begin position="84"/>
        <end position="237"/>
    </location>
</feature>
<comment type="caution">
    <text evidence="3">The sequence shown here is derived from an EMBL/GenBank/DDBJ whole genome shotgun (WGS) entry which is preliminary data.</text>
</comment>
<dbReference type="OrthoDB" id="10690257at2759"/>
<feature type="compositionally biased region" description="Basic and acidic residues" evidence="1">
    <location>
        <begin position="190"/>
        <end position="208"/>
    </location>
</feature>
<feature type="compositionally biased region" description="Polar residues" evidence="1">
    <location>
        <begin position="27"/>
        <end position="40"/>
    </location>
</feature>
<keyword evidence="2" id="KW-0812">Transmembrane</keyword>
<feature type="compositionally biased region" description="Polar residues" evidence="1">
    <location>
        <begin position="427"/>
        <end position="440"/>
    </location>
</feature>
<keyword evidence="2" id="KW-1133">Transmembrane helix</keyword>
<gene>
    <name evidence="3" type="ORF">LSTR_LSTR005026</name>
</gene>
<evidence type="ECO:0000256" key="1">
    <source>
        <dbReference type="SAM" id="MobiDB-lite"/>
    </source>
</evidence>
<evidence type="ECO:0000256" key="2">
    <source>
        <dbReference type="SAM" id="Phobius"/>
    </source>
</evidence>
<keyword evidence="2" id="KW-0472">Membrane</keyword>
<feature type="compositionally biased region" description="Polar residues" evidence="1">
    <location>
        <begin position="1"/>
        <end position="14"/>
    </location>
</feature>
<sequence length="1289" mass="145775">MSENICQKRGSNQGKTSKKTENTNKTVSPESLETNSTHSLQYEIATKKSKKRRAKSQKNDEPATTATDECNIVQEVVVDESRNIKIGDGFCQKNENEKSPKKKNRPLDVKKKGSPNTSSLENIPEDKFEDESFNDSQIIKEDVVTGEGNKKKLKKKRRLEDAKEKNELETSCPEKMIKNDECKMTVISRGSKEVDNDIPETKENEEKPKRRRRRRNTKNKSALESSSSGKLTNDSVDSIILESSSSGKLTKYSAESITKSISNHGNIPHTEDNKIPTNYNGESCSNTRKTEDIRATIKRKISADSDKNMNILRKAPSTVDFIDSKQAMETGNGGTVSGMSKRRKRNKNKSRNEEQSLEDNNVEGQASINDDCKIRENEEFEEPLLRKNESQLSNEIKEDFKQIPEDDKKIKRRRPKTSSSTSRSSINTDPNCTSHNQYQANKAIRPIDQTASIPGVEIDNNVKKATFNFASSSDVQEQCFKDRISTDNTKLYDKKEKSNSKTKKLVSVIDIAPSKQSDESNSSQAPKNDKIGKEQNVSKKEVTPDSKPDNEENYYPRTAFEKYVMNKNIGLTKVGIEKNSERESYEFDSRVTDDHELLLKKSGNNNIQQADSKNKKSKSKKKQNGNQLIVTTHTSQADKETVAGGKIRPVIEGKTEIEEITETLSKEKTENVSTVEVKNTKKLISVNDSKSKKRISYCSKSLNAFDNRELHGQENDNKNKRNNSKLKKEKQLDYKIDEEIDNSNKIAFTITNSIADNDKLFSLAGTASKSCHNHDGSGSIPNRRNSVPESHISEAVEDDTKFKTLQQFILFDLQKYDSFLMSESDKHFAKLLDSEYNASKINSTTKITTDSDNDSTDKYYTKTTTNEYYTETTESESDSSNDHYAKTTVPGIDSYNDYNTKYVGSDESIFDNYTHEPLIINHFEDRVEEIPEEVRASNPDLKRVSDNCSITGNSNCNEKQLNSNCTLPWSQVAAKEAKAKSEVSQYHAPENQQKNKQKLLESSKPVRIIVADRPSRGDNDIATVDDEGFVKYVSKREMRKQRSRTSSRNDEQEVAEALEEIQNETSTNKVKSSILSQTDNKVLICETVDESNSSKSMEAKTVKFLFETGIWMDKWKYHDAEVEFFESKEKITETLLSAILQTSAGDNDDDHQLTSASDIDDDGDTSASEPASPTKAKRRRSRRKRRNKNKESCSKISNGEDDTYNSDEDPINFNSHMDSTPGTSSGVTKQDNSHRIENDTTNDDADSLICNANPNSSQKIKQLFVMILMELYFMLIYYASGMKKNKKVE</sequence>
<feature type="compositionally biased region" description="Basic and acidic residues" evidence="1">
    <location>
        <begin position="158"/>
        <end position="168"/>
    </location>
</feature>
<feature type="compositionally biased region" description="Polar residues" evidence="1">
    <location>
        <begin position="275"/>
        <end position="286"/>
    </location>
</feature>
<feature type="region of interest" description="Disordered" evidence="1">
    <location>
        <begin position="323"/>
        <end position="446"/>
    </location>
</feature>
<feature type="region of interest" description="Disordered" evidence="1">
    <location>
        <begin position="980"/>
        <end position="1001"/>
    </location>
</feature>
<evidence type="ECO:0000313" key="3">
    <source>
        <dbReference type="EMBL" id="RZF36713.1"/>
    </source>
</evidence>
<accession>A0A482WT87</accession>
<feature type="region of interest" description="Disordered" evidence="1">
    <location>
        <begin position="493"/>
        <end position="553"/>
    </location>
</feature>
<feature type="compositionally biased region" description="Basic residues" evidence="1">
    <location>
        <begin position="209"/>
        <end position="218"/>
    </location>
</feature>
<feature type="region of interest" description="Disordered" evidence="1">
    <location>
        <begin position="1"/>
        <end position="70"/>
    </location>
</feature>
<evidence type="ECO:0000313" key="4">
    <source>
        <dbReference type="Proteomes" id="UP000291343"/>
    </source>
</evidence>